<evidence type="ECO:0000256" key="1">
    <source>
        <dbReference type="SAM" id="MobiDB-lite"/>
    </source>
</evidence>
<evidence type="ECO:0000256" key="2">
    <source>
        <dbReference type="SAM" id="Phobius"/>
    </source>
</evidence>
<reference evidence="4" key="1">
    <citation type="journal article" date="2019" name="Int. J. Syst. Evol. Microbiol.">
        <title>The Global Catalogue of Microorganisms (GCM) 10K type strain sequencing project: providing services to taxonomists for standard genome sequencing and annotation.</title>
        <authorList>
            <consortium name="The Broad Institute Genomics Platform"/>
            <consortium name="The Broad Institute Genome Sequencing Center for Infectious Disease"/>
            <person name="Wu L."/>
            <person name="Ma J."/>
        </authorList>
    </citation>
    <scope>NUCLEOTIDE SEQUENCE [LARGE SCALE GENOMIC DNA]</scope>
    <source>
        <strain evidence="4">CCUG 50347</strain>
    </source>
</reference>
<proteinExistence type="predicted"/>
<evidence type="ECO:0000313" key="3">
    <source>
        <dbReference type="EMBL" id="MFC4835810.1"/>
    </source>
</evidence>
<dbReference type="RefSeq" id="WP_274187958.1">
    <property type="nucleotide sequence ID" value="NZ_BAABHN010000051.1"/>
</dbReference>
<protein>
    <submittedName>
        <fullName evidence="3">DUF3040 domain-containing protein</fullName>
    </submittedName>
</protein>
<dbReference type="EMBL" id="JBHSIM010000051">
    <property type="protein sequence ID" value="MFC4835810.1"/>
    <property type="molecule type" value="Genomic_DNA"/>
</dbReference>
<sequence>MLSDHERETLVELEARLLADDPTWAMAFDAASRRVSRQQAFELAFHVVAMTVCVALTGLMLAVHAPGPALFFAAVAATLLWLIRRLRRLRRTGEARSSRSGSGSGSSSPGA</sequence>
<evidence type="ECO:0000313" key="4">
    <source>
        <dbReference type="Proteomes" id="UP001595909"/>
    </source>
</evidence>
<feature type="transmembrane region" description="Helical" evidence="2">
    <location>
        <begin position="43"/>
        <end position="63"/>
    </location>
</feature>
<comment type="caution">
    <text evidence="3">The sequence shown here is derived from an EMBL/GenBank/DDBJ whole genome shotgun (WGS) entry which is preliminary data.</text>
</comment>
<dbReference type="Proteomes" id="UP001595909">
    <property type="component" value="Unassembled WGS sequence"/>
</dbReference>
<name>A0ABV9RPU2_9PSEU</name>
<feature type="region of interest" description="Disordered" evidence="1">
    <location>
        <begin position="91"/>
        <end position="111"/>
    </location>
</feature>
<gene>
    <name evidence="3" type="ORF">ACFPEL_25600</name>
</gene>
<keyword evidence="2" id="KW-0472">Membrane</keyword>
<keyword evidence="4" id="KW-1185">Reference proteome</keyword>
<feature type="compositionally biased region" description="Low complexity" evidence="1">
    <location>
        <begin position="98"/>
        <end position="111"/>
    </location>
</feature>
<organism evidence="3 4">
    <name type="scientific">Actinomycetospora chibensis</name>
    <dbReference type="NCBI Taxonomy" id="663606"/>
    <lineage>
        <taxon>Bacteria</taxon>
        <taxon>Bacillati</taxon>
        <taxon>Actinomycetota</taxon>
        <taxon>Actinomycetes</taxon>
        <taxon>Pseudonocardiales</taxon>
        <taxon>Pseudonocardiaceae</taxon>
        <taxon>Actinomycetospora</taxon>
    </lineage>
</organism>
<dbReference type="Pfam" id="PF11239">
    <property type="entry name" value="DUF3040"/>
    <property type="match status" value="1"/>
</dbReference>
<keyword evidence="2" id="KW-0812">Transmembrane</keyword>
<accession>A0ABV9RPU2</accession>
<feature type="transmembrane region" description="Helical" evidence="2">
    <location>
        <begin position="69"/>
        <end position="86"/>
    </location>
</feature>
<keyword evidence="2" id="KW-1133">Transmembrane helix</keyword>
<dbReference type="InterPro" id="IPR021401">
    <property type="entry name" value="DUF3040"/>
</dbReference>